<dbReference type="PROSITE" id="PS51162">
    <property type="entry name" value="THYROGLOBULIN_1_2"/>
    <property type="match status" value="2"/>
</dbReference>
<dbReference type="InterPro" id="IPR011992">
    <property type="entry name" value="EF-hand-dom_pair"/>
</dbReference>
<dbReference type="Pfam" id="PF00086">
    <property type="entry name" value="Thyroglobulin_1"/>
    <property type="match status" value="2"/>
</dbReference>
<feature type="domain" description="Kazal-like" evidence="12">
    <location>
        <begin position="62"/>
        <end position="115"/>
    </location>
</feature>
<evidence type="ECO:0000313" key="13">
    <source>
        <dbReference type="Proteomes" id="UP000694888"/>
    </source>
</evidence>
<dbReference type="PROSITE" id="PS51465">
    <property type="entry name" value="KAZAL_2"/>
    <property type="match status" value="1"/>
</dbReference>
<dbReference type="CDD" id="cd00191">
    <property type="entry name" value="TY"/>
    <property type="match status" value="2"/>
</dbReference>
<dbReference type="CDD" id="cd16234">
    <property type="entry name" value="EFh_SPARC_SMOC"/>
    <property type="match status" value="2"/>
</dbReference>
<dbReference type="InterPro" id="IPR002350">
    <property type="entry name" value="Kazal_dom"/>
</dbReference>
<keyword evidence="13" id="KW-1185">Reference proteome</keyword>
<comment type="subcellular location">
    <subcellularLocation>
        <location evidence="1">Secreted</location>
    </subcellularLocation>
</comment>
<dbReference type="PANTHER" id="PTHR12352:SF30">
    <property type="entry name" value="FI05255P"/>
    <property type="match status" value="1"/>
</dbReference>
<proteinExistence type="predicted"/>
<feature type="disulfide bond" evidence="8">
    <location>
        <begin position="160"/>
        <end position="180"/>
    </location>
</feature>
<evidence type="ECO:0000256" key="3">
    <source>
        <dbReference type="ARBA" id="ARBA00022729"/>
    </source>
</evidence>
<evidence type="ECO:0000259" key="10">
    <source>
        <dbReference type="PROSITE" id="PS50222"/>
    </source>
</evidence>
<evidence type="ECO:0000256" key="7">
    <source>
        <dbReference type="ARBA" id="ARBA00023180"/>
    </source>
</evidence>
<dbReference type="Gene3D" id="3.30.60.30">
    <property type="match status" value="1"/>
</dbReference>
<evidence type="ECO:0000256" key="6">
    <source>
        <dbReference type="ARBA" id="ARBA00023157"/>
    </source>
</evidence>
<dbReference type="Proteomes" id="UP000694888">
    <property type="component" value="Unplaced"/>
</dbReference>
<evidence type="ECO:0000256" key="4">
    <source>
        <dbReference type="ARBA" id="ARBA00022737"/>
    </source>
</evidence>
<dbReference type="SUPFAM" id="SSF47473">
    <property type="entry name" value="EF-hand"/>
    <property type="match status" value="2"/>
</dbReference>
<dbReference type="SMART" id="SM00280">
    <property type="entry name" value="KAZAL"/>
    <property type="match status" value="1"/>
</dbReference>
<accession>A0ABM1ABV4</accession>
<gene>
    <name evidence="14" type="primary">LOC101851681</name>
</gene>
<keyword evidence="6 8" id="KW-1015">Disulfide bond</keyword>
<evidence type="ECO:0000313" key="14">
    <source>
        <dbReference type="RefSeq" id="XP_012944730.2"/>
    </source>
</evidence>
<dbReference type="Gene3D" id="1.10.238.10">
    <property type="entry name" value="EF-hand"/>
    <property type="match status" value="2"/>
</dbReference>
<feature type="compositionally biased region" description="Basic and acidic residues" evidence="9">
    <location>
        <begin position="370"/>
        <end position="386"/>
    </location>
</feature>
<dbReference type="InterPro" id="IPR036058">
    <property type="entry name" value="Kazal_dom_sf"/>
</dbReference>
<dbReference type="InterPro" id="IPR018247">
    <property type="entry name" value="EF_Hand_1_Ca_BS"/>
</dbReference>
<evidence type="ECO:0000259" key="12">
    <source>
        <dbReference type="PROSITE" id="PS51465"/>
    </source>
</evidence>
<dbReference type="Gene3D" id="4.10.800.10">
    <property type="entry name" value="Thyroglobulin type-1"/>
    <property type="match status" value="2"/>
</dbReference>
<dbReference type="PROSITE" id="PS00018">
    <property type="entry name" value="EF_HAND_1"/>
    <property type="match status" value="3"/>
</dbReference>
<dbReference type="PROSITE" id="PS00484">
    <property type="entry name" value="THYROGLOBULIN_1_1"/>
    <property type="match status" value="1"/>
</dbReference>
<feature type="domain" description="EF-hand" evidence="10">
    <location>
        <begin position="496"/>
        <end position="531"/>
    </location>
</feature>
<dbReference type="InterPro" id="IPR019577">
    <property type="entry name" value="SPARC/Testican_Ca-bd-dom"/>
</dbReference>
<evidence type="ECO:0000256" key="2">
    <source>
        <dbReference type="ARBA" id="ARBA00022525"/>
    </source>
</evidence>
<dbReference type="InterPro" id="IPR036857">
    <property type="entry name" value="Thyroglobulin_1_sf"/>
</dbReference>
<evidence type="ECO:0000256" key="1">
    <source>
        <dbReference type="ARBA" id="ARBA00004613"/>
    </source>
</evidence>
<dbReference type="GeneID" id="101851681"/>
<keyword evidence="4" id="KW-0677">Repeat</keyword>
<evidence type="ECO:0000256" key="5">
    <source>
        <dbReference type="ARBA" id="ARBA00022837"/>
    </source>
</evidence>
<name>A0ABM1ABV4_APLCA</name>
<keyword evidence="3" id="KW-0732">Signal</keyword>
<feature type="domain" description="Thyroglobulin type-1" evidence="11">
    <location>
        <begin position="114"/>
        <end position="180"/>
    </location>
</feature>
<evidence type="ECO:0000256" key="9">
    <source>
        <dbReference type="SAM" id="MobiDB-lite"/>
    </source>
</evidence>
<dbReference type="InterPro" id="IPR002048">
    <property type="entry name" value="EF_hand_dom"/>
</dbReference>
<dbReference type="PROSITE" id="PS50222">
    <property type="entry name" value="EF_HAND_2"/>
    <property type="match status" value="1"/>
</dbReference>
<keyword evidence="7" id="KW-0325">Glycoprotein</keyword>
<comment type="caution">
    <text evidence="8">Lacks conserved residue(s) required for the propagation of feature annotation.</text>
</comment>
<keyword evidence="5" id="KW-0106">Calcium</keyword>
<dbReference type="InterPro" id="IPR051950">
    <property type="entry name" value="Dev_reg/Prot_inhib"/>
</dbReference>
<dbReference type="CDD" id="cd00104">
    <property type="entry name" value="KAZAL_FS"/>
    <property type="match status" value="1"/>
</dbReference>
<feature type="compositionally biased region" description="Basic residues" evidence="9">
    <location>
        <begin position="176"/>
        <end position="200"/>
    </location>
</feature>
<keyword evidence="2" id="KW-0964">Secreted</keyword>
<protein>
    <submittedName>
        <fullName evidence="14">SPARC-related modular calcium-binding protein 1</fullName>
    </submittedName>
</protein>
<dbReference type="SMART" id="SM00211">
    <property type="entry name" value="TY"/>
    <property type="match status" value="2"/>
</dbReference>
<evidence type="ECO:0000259" key="11">
    <source>
        <dbReference type="PROSITE" id="PS51162"/>
    </source>
</evidence>
<feature type="region of interest" description="Disordered" evidence="9">
    <location>
        <begin position="170"/>
        <end position="202"/>
    </location>
</feature>
<feature type="compositionally biased region" description="Basic and acidic residues" evidence="9">
    <location>
        <begin position="331"/>
        <end position="342"/>
    </location>
</feature>
<dbReference type="RefSeq" id="XP_012944730.2">
    <property type="nucleotide sequence ID" value="XM_013089276.2"/>
</dbReference>
<dbReference type="InterPro" id="IPR000716">
    <property type="entry name" value="Thyroglobulin_1"/>
</dbReference>
<organism evidence="13 14">
    <name type="scientific">Aplysia californica</name>
    <name type="common">California sea hare</name>
    <dbReference type="NCBI Taxonomy" id="6500"/>
    <lineage>
        <taxon>Eukaryota</taxon>
        <taxon>Metazoa</taxon>
        <taxon>Spiralia</taxon>
        <taxon>Lophotrochozoa</taxon>
        <taxon>Mollusca</taxon>
        <taxon>Gastropoda</taxon>
        <taxon>Heterobranchia</taxon>
        <taxon>Euthyneura</taxon>
        <taxon>Tectipleura</taxon>
        <taxon>Aplysiida</taxon>
        <taxon>Aplysioidea</taxon>
        <taxon>Aplysiidae</taxon>
        <taxon>Aplysia</taxon>
    </lineage>
</organism>
<evidence type="ECO:0000256" key="8">
    <source>
        <dbReference type="PROSITE-ProRule" id="PRU00500"/>
    </source>
</evidence>
<dbReference type="SUPFAM" id="SSF100895">
    <property type="entry name" value="Kazal-type serine protease inhibitors"/>
    <property type="match status" value="1"/>
</dbReference>
<feature type="disulfide bond" evidence="8">
    <location>
        <begin position="151"/>
        <end position="158"/>
    </location>
</feature>
<dbReference type="PANTHER" id="PTHR12352">
    <property type="entry name" value="SECRETED MODULAR CALCIUM-BINDING PROTEIN"/>
    <property type="match status" value="1"/>
</dbReference>
<dbReference type="Pfam" id="PF07648">
    <property type="entry name" value="Kazal_2"/>
    <property type="match status" value="1"/>
</dbReference>
<reference evidence="14" key="1">
    <citation type="submission" date="2025-08" db="UniProtKB">
        <authorList>
            <consortium name="RefSeq"/>
        </authorList>
    </citation>
    <scope>IDENTIFICATION</scope>
</reference>
<sequence length="591" mass="67080">MTSSQRPGMNHPMPHWKRKCLGADLIQLLVTTTSLFILMSLLLSRTEAVSLSQVDGKTLFQSLRASQCSVNCVTSKIRPVCGTDDVTYSSRCELKRAKKCDGKRIKVKHKGSCPSDCLTDRHVATENARTQNPEVLIPTCNSDGTYSEVQCHTSTGYCWCVTRDGRHIPGTSTAGRRPRCKGKRKRKKGRGGKTRKRKACNSKDRQTFNAALIKVFKEEYDRVNPTPPPDSDGHGDEFGTEKAIVVWKFNELDTNKDSKLKFKEIRNFGRMVRKLIKPRPCAKRFLKFCDKNRDRIIEKAEWTLCLGVDIKLSFRIFISLNSASSGSSAAGDREADGEDHPQRPAATFFPPAKLPVLSSGPSSSTAPFDPQDRKDTAQSCPEERESAMAFNSQEPNAKPFIPVCTAKGDWEKAQCHSTGHCWCVQEKTGIPIPGTATYRVKPNCTFENEREMKGCPFEQKRRFLVDLIGDLTRERKKALQDADNQADIGSEDNLSLRETVARWKLKTLDKNNNGVLERKEWRPLRRSTLKNKAYPRRCRRSFLRYCDVDKNKKITYDEWKDCLGLNHNYFNSLPLNPNRHGEKNPFMDQLT</sequence>
<dbReference type="Pfam" id="PF10591">
    <property type="entry name" value="SPARC_Ca_bdg"/>
    <property type="match status" value="2"/>
</dbReference>
<feature type="domain" description="Thyroglobulin type-1" evidence="11">
    <location>
        <begin position="377"/>
        <end position="444"/>
    </location>
</feature>
<feature type="region of interest" description="Disordered" evidence="9">
    <location>
        <begin position="324"/>
        <end position="390"/>
    </location>
</feature>
<dbReference type="SUPFAM" id="SSF57610">
    <property type="entry name" value="Thyroglobulin type-1 domain"/>
    <property type="match status" value="2"/>
</dbReference>